<dbReference type="SUPFAM" id="SSF89796">
    <property type="entry name" value="CoA-transferase family III (CaiB/BaiF)"/>
    <property type="match status" value="1"/>
</dbReference>
<dbReference type="SMR" id="A9WST4"/>
<gene>
    <name evidence="1" type="ordered locus">RSal33209_2140</name>
</gene>
<dbReference type="InterPro" id="IPR050509">
    <property type="entry name" value="CoA-transferase_III"/>
</dbReference>
<dbReference type="PANTHER" id="PTHR48228:SF5">
    <property type="entry name" value="ALPHA-METHYLACYL-COA RACEMASE"/>
    <property type="match status" value="1"/>
</dbReference>
<dbReference type="PANTHER" id="PTHR48228">
    <property type="entry name" value="SUCCINYL-COA--D-CITRAMALATE COA-TRANSFERASE"/>
    <property type="match status" value="1"/>
</dbReference>
<name>A9WST4_RENSM</name>
<dbReference type="EC" id="5.1.99.4" evidence="1"/>
<dbReference type="AlphaFoldDB" id="A9WST4"/>
<accession>A9WST4</accession>
<dbReference type="STRING" id="288705.RSal33209_2140"/>
<protein>
    <submittedName>
        <fullName evidence="1">Alpha-methylacyl-CoA racemase</fullName>
        <ecNumber evidence="1">5.1.99.4</ecNumber>
    </submittedName>
</protein>
<dbReference type="KEGG" id="rsa:RSal33209_2140"/>
<dbReference type="EMBL" id="CP000910">
    <property type="protein sequence ID" value="ABY23872.1"/>
    <property type="molecule type" value="Genomic_DNA"/>
</dbReference>
<dbReference type="Gene3D" id="3.30.1540.10">
    <property type="entry name" value="formyl-coa transferase, domain 3"/>
    <property type="match status" value="1"/>
</dbReference>
<evidence type="ECO:0000313" key="1">
    <source>
        <dbReference type="EMBL" id="ABY23872.1"/>
    </source>
</evidence>
<dbReference type="eggNOG" id="COG1804">
    <property type="taxonomic scope" value="Bacteria"/>
</dbReference>
<keyword evidence="1" id="KW-0413">Isomerase</keyword>
<dbReference type="InterPro" id="IPR023606">
    <property type="entry name" value="CoA-Trfase_III_dom_1_sf"/>
</dbReference>
<dbReference type="Pfam" id="PF02515">
    <property type="entry name" value="CoA_transf_3"/>
    <property type="match status" value="1"/>
</dbReference>
<reference evidence="2" key="1">
    <citation type="journal article" date="2008" name="J. Bacteriol.">
        <title>Genome sequence of the fish pathogen Renibacterium salmoninarum suggests reductive evolution away from an environmental Arthrobacter ancestor.</title>
        <authorList>
            <person name="Wiens G.D."/>
            <person name="Rockey D.D."/>
            <person name="Wu Z."/>
            <person name="Chang J."/>
            <person name="Levy R."/>
            <person name="Crane S."/>
            <person name="Chen D.S."/>
            <person name="Capri G.R."/>
            <person name="Burnett J.R."/>
            <person name="Sudheesh P.S."/>
            <person name="Schipma M.J."/>
            <person name="Burd H."/>
            <person name="Bhattacharyya A."/>
            <person name="Rhodes L.D."/>
            <person name="Kaul R."/>
            <person name="Strom M.S."/>
        </authorList>
    </citation>
    <scope>NUCLEOTIDE SEQUENCE [LARGE SCALE GENOMIC DNA]</scope>
    <source>
        <strain evidence="2">ATCC 33209 / DSM 20767 / JCM 11484 / NBRC 15589 / NCIMB 2235</strain>
    </source>
</reference>
<organism evidence="1 2">
    <name type="scientific">Renibacterium salmoninarum (strain ATCC 33209 / DSM 20767 / JCM 11484 / NBRC 15589 / NCIMB 2235)</name>
    <dbReference type="NCBI Taxonomy" id="288705"/>
    <lineage>
        <taxon>Bacteria</taxon>
        <taxon>Bacillati</taxon>
        <taxon>Actinomycetota</taxon>
        <taxon>Actinomycetes</taxon>
        <taxon>Micrococcales</taxon>
        <taxon>Micrococcaceae</taxon>
        <taxon>Renibacterium</taxon>
    </lineage>
</organism>
<dbReference type="Gene3D" id="3.40.50.10540">
    <property type="entry name" value="Crotonobetainyl-coa:carnitine coa-transferase, domain 1"/>
    <property type="match status" value="1"/>
</dbReference>
<dbReference type="InterPro" id="IPR044855">
    <property type="entry name" value="CoA-Trfase_III_dom3_sf"/>
</dbReference>
<dbReference type="HOGENOM" id="CLU_1650740_0_0_11"/>
<evidence type="ECO:0000313" key="2">
    <source>
        <dbReference type="Proteomes" id="UP000002007"/>
    </source>
</evidence>
<dbReference type="InterPro" id="IPR003673">
    <property type="entry name" value="CoA-Trfase_fam_III"/>
</dbReference>
<proteinExistence type="predicted"/>
<sequence length="160" mass="17800">MHKNFAEVLGPGVSDPLANTPFYDVYETADDGEYVAVGAMEPQFFSQLLVATGIDFPDDGSRDDPASWPELAEKLAAAFRAKSRLDWARIGHEAGACLSAVWSLEESENHPHMRYRIERQREQGGTGGERYIQAYMPETLAHSCKLSEYVIGFHLSISMT</sequence>
<dbReference type="GO" id="GO:0008111">
    <property type="term" value="F:alpha-methylacyl-CoA racemase activity"/>
    <property type="evidence" value="ECO:0007669"/>
    <property type="project" value="UniProtKB-EC"/>
</dbReference>
<dbReference type="Proteomes" id="UP000002007">
    <property type="component" value="Chromosome"/>
</dbReference>
<keyword evidence="2" id="KW-1185">Reference proteome</keyword>